<feature type="transmembrane region" description="Helical" evidence="6">
    <location>
        <begin position="140"/>
        <end position="159"/>
    </location>
</feature>
<evidence type="ECO:0000259" key="7">
    <source>
        <dbReference type="PROSITE" id="PS50850"/>
    </source>
</evidence>
<feature type="transmembrane region" description="Helical" evidence="6">
    <location>
        <begin position="290"/>
        <end position="311"/>
    </location>
</feature>
<feature type="coiled-coil region" evidence="5">
    <location>
        <begin position="172"/>
        <end position="199"/>
    </location>
</feature>
<dbReference type="Pfam" id="PF00083">
    <property type="entry name" value="Sugar_tr"/>
    <property type="match status" value="1"/>
</dbReference>
<feature type="transmembrane region" description="Helical" evidence="6">
    <location>
        <begin position="354"/>
        <end position="376"/>
    </location>
</feature>
<feature type="domain" description="Major facilitator superfamily (MFS) profile" evidence="7">
    <location>
        <begin position="1"/>
        <end position="414"/>
    </location>
</feature>
<accession>A0ABD0YVZ5</accession>
<feature type="transmembrane region" description="Helical" evidence="6">
    <location>
        <begin position="82"/>
        <end position="102"/>
    </location>
</feature>
<dbReference type="PROSITE" id="PS50850">
    <property type="entry name" value="MFS"/>
    <property type="match status" value="1"/>
</dbReference>
<evidence type="ECO:0000256" key="3">
    <source>
        <dbReference type="ARBA" id="ARBA00022989"/>
    </source>
</evidence>
<feature type="transmembrane region" description="Helical" evidence="6">
    <location>
        <begin position="323"/>
        <end position="348"/>
    </location>
</feature>
<dbReference type="InterPro" id="IPR005828">
    <property type="entry name" value="MFS_sugar_transport-like"/>
</dbReference>
<dbReference type="InterPro" id="IPR036259">
    <property type="entry name" value="MFS_trans_sf"/>
</dbReference>
<proteinExistence type="predicted"/>
<dbReference type="GO" id="GO:0016020">
    <property type="term" value="C:membrane"/>
    <property type="evidence" value="ECO:0007669"/>
    <property type="project" value="UniProtKB-SubCell"/>
</dbReference>
<dbReference type="PANTHER" id="PTHR48021">
    <property type="match status" value="1"/>
</dbReference>
<keyword evidence="5" id="KW-0175">Coiled coil</keyword>
<evidence type="ECO:0000256" key="5">
    <source>
        <dbReference type="SAM" id="Coils"/>
    </source>
</evidence>
<gene>
    <name evidence="8" type="ORF">AAG570_002444</name>
</gene>
<feature type="transmembrane region" description="Helical" evidence="6">
    <location>
        <begin position="224"/>
        <end position="246"/>
    </location>
</feature>
<keyword evidence="3 6" id="KW-1133">Transmembrane helix</keyword>
<dbReference type="AlphaFoldDB" id="A0ABD0YVZ5"/>
<feature type="transmembrane region" description="Helical" evidence="6">
    <location>
        <begin position="114"/>
        <end position="133"/>
    </location>
</feature>
<dbReference type="InterPro" id="IPR005829">
    <property type="entry name" value="Sugar_transporter_CS"/>
</dbReference>
<evidence type="ECO:0000256" key="6">
    <source>
        <dbReference type="SAM" id="Phobius"/>
    </source>
</evidence>
<dbReference type="EMBL" id="JBFDAA010000012">
    <property type="protein sequence ID" value="KAL1123359.1"/>
    <property type="molecule type" value="Genomic_DNA"/>
</dbReference>
<dbReference type="FunFam" id="1.20.1250.20:FF:000249">
    <property type="entry name" value="facilitated trehalose transporter Tret1"/>
    <property type="match status" value="1"/>
</dbReference>
<feature type="transmembrane region" description="Helical" evidence="6">
    <location>
        <begin position="267"/>
        <end position="284"/>
    </location>
</feature>
<protein>
    <recommendedName>
        <fullName evidence="7">Major facilitator superfamily (MFS) profile domain-containing protein</fullName>
    </recommendedName>
</protein>
<evidence type="ECO:0000313" key="8">
    <source>
        <dbReference type="EMBL" id="KAL1123359.1"/>
    </source>
</evidence>
<keyword evidence="4 6" id="KW-0472">Membrane</keyword>
<evidence type="ECO:0000256" key="2">
    <source>
        <dbReference type="ARBA" id="ARBA00022692"/>
    </source>
</evidence>
<dbReference type="PANTHER" id="PTHR48021:SF32">
    <property type="entry name" value="FACILITATED TREHALOSE TRANSPORTER TRET1-2 HOMOLOG-LIKE PROTEIN"/>
    <property type="match status" value="1"/>
</dbReference>
<evidence type="ECO:0000256" key="4">
    <source>
        <dbReference type="ARBA" id="ARBA00023136"/>
    </source>
</evidence>
<feature type="transmembrane region" description="Helical" evidence="6">
    <location>
        <begin position="57"/>
        <end position="75"/>
    </location>
</feature>
<dbReference type="InterPro" id="IPR020846">
    <property type="entry name" value="MFS_dom"/>
</dbReference>
<organism evidence="8 9">
    <name type="scientific">Ranatra chinensis</name>
    <dbReference type="NCBI Taxonomy" id="642074"/>
    <lineage>
        <taxon>Eukaryota</taxon>
        <taxon>Metazoa</taxon>
        <taxon>Ecdysozoa</taxon>
        <taxon>Arthropoda</taxon>
        <taxon>Hexapoda</taxon>
        <taxon>Insecta</taxon>
        <taxon>Pterygota</taxon>
        <taxon>Neoptera</taxon>
        <taxon>Paraneoptera</taxon>
        <taxon>Hemiptera</taxon>
        <taxon>Heteroptera</taxon>
        <taxon>Panheteroptera</taxon>
        <taxon>Nepomorpha</taxon>
        <taxon>Nepidae</taxon>
        <taxon>Ranatrinae</taxon>
        <taxon>Ranatra</taxon>
    </lineage>
</organism>
<dbReference type="InterPro" id="IPR050549">
    <property type="entry name" value="MFS_Trehalose_Transporter"/>
</dbReference>
<reference evidence="8 9" key="1">
    <citation type="submission" date="2024-07" db="EMBL/GenBank/DDBJ databases">
        <title>Chromosome-level genome assembly of the water stick insect Ranatra chinensis (Heteroptera: Nepidae).</title>
        <authorList>
            <person name="Liu X."/>
        </authorList>
    </citation>
    <scope>NUCLEOTIDE SEQUENCE [LARGE SCALE GENOMIC DNA]</scope>
    <source>
        <strain evidence="8">Cailab_2021Rc</strain>
        <tissue evidence="8">Muscle</tissue>
    </source>
</reference>
<keyword evidence="2 6" id="KW-0812">Transmembrane</keyword>
<dbReference type="PROSITE" id="PS00216">
    <property type="entry name" value="SUGAR_TRANSPORT_1"/>
    <property type="match status" value="1"/>
</dbReference>
<keyword evidence="9" id="KW-1185">Reference proteome</keyword>
<dbReference type="Proteomes" id="UP001558652">
    <property type="component" value="Unassembled WGS sequence"/>
</dbReference>
<feature type="transmembrane region" description="Helical" evidence="6">
    <location>
        <begin position="388"/>
        <end position="410"/>
    </location>
</feature>
<dbReference type="SUPFAM" id="SSF103473">
    <property type="entry name" value="MFS general substrate transporter"/>
    <property type="match status" value="1"/>
</dbReference>
<sequence>MSQGFSAVLLPQLQQENSSIQVDSNDASWIASLGVISTPGGALVSGVMSELLGRKGTVQLTALPFLIGWMMIAFSSNKTWLCIGRFVTGFAIGMASTCYVYVAEVSLPSQRGLLSALGPVFVSLGVLIVYYLGYALDWHACAVACALVALLSFSVIHLLPETPAWLASKRRTSQARDVLVKLRGTREEAEREMTQVLQSVGSGENLDFRKYALQCLEPTVWKPFLILVVFFLCQEGSGIYILLYYATNIFQEIGSEMNSSLESIMMGLVRLIMSAVGSICIQHFNRKTLAMASGFGMGLTMACSGTYEYLYGDMPEKERPFPYLPLVCMLLNVCASMIGMLQLPWLMIGELFPLSVRGVMSGTVSSLAYLFIFATVKVYPNIISCLRLYGMMWLFAGVSLLVVVFTKFFLPETQGKLLIEIENSFKKSDKNAKDSDTQIDPIFILRIK</sequence>
<comment type="caution">
    <text evidence="8">The sequence shown here is derived from an EMBL/GenBank/DDBJ whole genome shotgun (WGS) entry which is preliminary data.</text>
</comment>
<evidence type="ECO:0000313" key="9">
    <source>
        <dbReference type="Proteomes" id="UP001558652"/>
    </source>
</evidence>
<dbReference type="Gene3D" id="1.20.1250.20">
    <property type="entry name" value="MFS general substrate transporter like domains"/>
    <property type="match status" value="1"/>
</dbReference>
<comment type="subcellular location">
    <subcellularLocation>
        <location evidence="1">Membrane</location>
        <topology evidence="1">Multi-pass membrane protein</topology>
    </subcellularLocation>
</comment>
<evidence type="ECO:0000256" key="1">
    <source>
        <dbReference type="ARBA" id="ARBA00004141"/>
    </source>
</evidence>
<name>A0ABD0YVZ5_9HEMI</name>